<dbReference type="STRING" id="266779.Meso_2607"/>
<name>Q11F36_CHESB</name>
<feature type="chain" id="PRO_5004180062" description="Lipoprotein" evidence="1">
    <location>
        <begin position="23"/>
        <end position="232"/>
    </location>
</feature>
<evidence type="ECO:0000256" key="1">
    <source>
        <dbReference type="SAM" id="SignalP"/>
    </source>
</evidence>
<dbReference type="KEGG" id="mes:Meso_2607"/>
<dbReference type="EMBL" id="CP000390">
    <property type="protein sequence ID" value="ABG63989.1"/>
    <property type="molecule type" value="Genomic_DNA"/>
</dbReference>
<evidence type="ECO:0000313" key="2">
    <source>
        <dbReference type="EMBL" id="ABG63989.1"/>
    </source>
</evidence>
<feature type="signal peptide" evidence="1">
    <location>
        <begin position="1"/>
        <end position="22"/>
    </location>
</feature>
<proteinExistence type="predicted"/>
<dbReference type="eggNOG" id="ENOG503366N">
    <property type="taxonomic scope" value="Bacteria"/>
</dbReference>
<evidence type="ECO:0008006" key="3">
    <source>
        <dbReference type="Google" id="ProtNLM"/>
    </source>
</evidence>
<gene>
    <name evidence="2" type="ordered locus">Meso_2607</name>
</gene>
<dbReference type="OrthoDB" id="8218312at2"/>
<accession>Q11F36</accession>
<dbReference type="HOGENOM" id="CLU_1141495_0_0_5"/>
<reference evidence="2" key="1">
    <citation type="submission" date="2006-06" db="EMBL/GenBank/DDBJ databases">
        <title>Complete sequence of chromosome of Chelativorans sp. BNC1.</title>
        <authorList>
            <consortium name="US DOE Joint Genome Institute"/>
            <person name="Copeland A."/>
            <person name="Lucas S."/>
            <person name="Lapidus A."/>
            <person name="Barry K."/>
            <person name="Detter J.C."/>
            <person name="Glavina del Rio T."/>
            <person name="Hammon N."/>
            <person name="Israni S."/>
            <person name="Dalin E."/>
            <person name="Tice H."/>
            <person name="Pitluck S."/>
            <person name="Chertkov O."/>
            <person name="Brettin T."/>
            <person name="Bruce D."/>
            <person name="Han C."/>
            <person name="Tapia R."/>
            <person name="Gilna P."/>
            <person name="Schmutz J."/>
            <person name="Larimer F."/>
            <person name="Land M."/>
            <person name="Hauser L."/>
            <person name="Kyrpides N."/>
            <person name="Mikhailova N."/>
            <person name="Richardson P."/>
        </authorList>
    </citation>
    <scope>NUCLEOTIDE SEQUENCE</scope>
    <source>
        <strain evidence="2">BNC1</strain>
    </source>
</reference>
<sequence precursor="true">MRRFQLTGTCLVFLLAASPVLACQGGPSIWDIELGSTVEDLPGGFTDHACGSNGGPPGKLLSGFEAFNQCKPEGDGFYEVAFRYDDEQEFIARALEQSRAIALCEGTKIFGFPVIPTVLVDGDGVVRGLRVVTDPRGVEPADRSNAWALGGMLKRRYGAEGWVCEDLPEVPGEKPAASFKLRERCNKSVEGAELSVQSEYYHRAGQSFTDEYGNVQPGLFVSQTRFELKQQP</sequence>
<dbReference type="AlphaFoldDB" id="Q11F36"/>
<organism evidence="2">
    <name type="scientific">Chelativorans sp. (strain BNC1)</name>
    <dbReference type="NCBI Taxonomy" id="266779"/>
    <lineage>
        <taxon>Bacteria</taxon>
        <taxon>Pseudomonadati</taxon>
        <taxon>Pseudomonadota</taxon>
        <taxon>Alphaproteobacteria</taxon>
        <taxon>Hyphomicrobiales</taxon>
        <taxon>Phyllobacteriaceae</taxon>
        <taxon>Chelativorans</taxon>
    </lineage>
</organism>
<keyword evidence="1" id="KW-0732">Signal</keyword>
<protein>
    <recommendedName>
        <fullName evidence="3">Lipoprotein</fullName>
    </recommendedName>
</protein>